<protein>
    <submittedName>
        <fullName evidence="1">Uncharacterized protein</fullName>
    </submittedName>
</protein>
<dbReference type="InterPro" id="IPR025322">
    <property type="entry name" value="PADRE_dom"/>
</dbReference>
<gene>
    <name evidence="1" type="ORF">POTOM_000704</name>
</gene>
<comment type="caution">
    <text evidence="1">The sequence shown here is derived from an EMBL/GenBank/DDBJ whole genome shotgun (WGS) entry which is preliminary data.</text>
</comment>
<organism evidence="1 2">
    <name type="scientific">Populus tomentosa</name>
    <name type="common">Chinese white poplar</name>
    <dbReference type="NCBI Taxonomy" id="118781"/>
    <lineage>
        <taxon>Eukaryota</taxon>
        <taxon>Viridiplantae</taxon>
        <taxon>Streptophyta</taxon>
        <taxon>Embryophyta</taxon>
        <taxon>Tracheophyta</taxon>
        <taxon>Spermatophyta</taxon>
        <taxon>Magnoliopsida</taxon>
        <taxon>eudicotyledons</taxon>
        <taxon>Gunneridae</taxon>
        <taxon>Pentapetalae</taxon>
        <taxon>rosids</taxon>
        <taxon>fabids</taxon>
        <taxon>Malpighiales</taxon>
        <taxon>Salicaceae</taxon>
        <taxon>Saliceae</taxon>
        <taxon>Populus</taxon>
    </lineage>
</organism>
<dbReference type="EMBL" id="JAAWWB010000001">
    <property type="protein sequence ID" value="KAG6791581.1"/>
    <property type="molecule type" value="Genomic_DNA"/>
</dbReference>
<dbReference type="PANTHER" id="PTHR33148:SF33">
    <property type="entry name" value="DUF4228 DOMAIN PROTEIN"/>
    <property type="match status" value="1"/>
</dbReference>
<keyword evidence="2" id="KW-1185">Reference proteome</keyword>
<dbReference type="Proteomes" id="UP000886885">
    <property type="component" value="Chromosome 1A"/>
</dbReference>
<evidence type="ECO:0000313" key="1">
    <source>
        <dbReference type="EMBL" id="KAG6791581.1"/>
    </source>
</evidence>
<dbReference type="Pfam" id="PF14009">
    <property type="entry name" value="PADRE"/>
    <property type="match status" value="1"/>
</dbReference>
<reference evidence="1" key="1">
    <citation type="journal article" date="2020" name="bioRxiv">
        <title>Hybrid origin of Populus tomentosa Carr. identified through genome sequencing and phylogenomic analysis.</title>
        <authorList>
            <person name="An X."/>
            <person name="Gao K."/>
            <person name="Chen Z."/>
            <person name="Li J."/>
            <person name="Yang X."/>
            <person name="Yang X."/>
            <person name="Zhou J."/>
            <person name="Guo T."/>
            <person name="Zhao T."/>
            <person name="Huang S."/>
            <person name="Miao D."/>
            <person name="Khan W.U."/>
            <person name="Rao P."/>
            <person name="Ye M."/>
            <person name="Lei B."/>
            <person name="Liao W."/>
            <person name="Wang J."/>
            <person name="Ji L."/>
            <person name="Li Y."/>
            <person name="Guo B."/>
            <person name="Mustafa N.S."/>
            <person name="Li S."/>
            <person name="Yun Q."/>
            <person name="Keller S.R."/>
            <person name="Mao J."/>
            <person name="Zhang R."/>
            <person name="Strauss S.H."/>
        </authorList>
    </citation>
    <scope>NUCLEOTIDE SEQUENCE</scope>
    <source>
        <strain evidence="1">GM15</strain>
        <tissue evidence="1">Leaf</tissue>
    </source>
</reference>
<dbReference type="OrthoDB" id="1916282at2759"/>
<name>A0A8X8IUC1_POPTO</name>
<dbReference type="PANTHER" id="PTHR33148">
    <property type="entry name" value="PLASTID MOVEMENT IMPAIRED PROTEIN-RELATED"/>
    <property type="match status" value="1"/>
</dbReference>
<accession>A0A8X8IUC1</accession>
<dbReference type="AlphaFoldDB" id="A0A8X8IUC1"/>
<evidence type="ECO:0000313" key="2">
    <source>
        <dbReference type="Proteomes" id="UP000886885"/>
    </source>
</evidence>
<sequence length="226" mass="24819">MCGVAECHEENGILERQLVGQCGIVVMGNCSLKGVMEDCPNNIRVLTDSGVIVEFKGPKLAKDVLREYPGYSIFRQGHASSPLSTHEYLLGGQFYRLLPPQNEQKLCDTKVISQAQGMGLATEKVAMEWINEIEPPKMSSSTAAMDYVDDLATGPVLEVLPTLGDGVWRVKLVIGTKQLEEILSEQVNTEALIEKMRMAASSASLTPRRSKSSWKPALSNVFRVPH</sequence>
<proteinExistence type="predicted"/>